<dbReference type="GO" id="GO:0006508">
    <property type="term" value="P:proteolysis"/>
    <property type="evidence" value="ECO:0007669"/>
    <property type="project" value="UniProtKB-KW"/>
</dbReference>
<evidence type="ECO:0000256" key="1">
    <source>
        <dbReference type="ARBA" id="ARBA00011073"/>
    </source>
</evidence>
<comment type="similarity">
    <text evidence="1">Belongs to the peptidase S8 family.</text>
</comment>
<dbReference type="PANTHER" id="PTHR43399">
    <property type="entry name" value="SUBTILISIN-RELATED"/>
    <property type="match status" value="1"/>
</dbReference>
<accession>A0A3P1C0S6</accession>
<evidence type="ECO:0000256" key="2">
    <source>
        <dbReference type="ARBA" id="ARBA00022670"/>
    </source>
</evidence>
<keyword evidence="7" id="KW-1185">Reference proteome</keyword>
<dbReference type="PANTHER" id="PTHR43399:SF4">
    <property type="entry name" value="CELL WALL-ASSOCIATED PROTEASE"/>
    <property type="match status" value="1"/>
</dbReference>
<dbReference type="GO" id="GO:0004252">
    <property type="term" value="F:serine-type endopeptidase activity"/>
    <property type="evidence" value="ECO:0007669"/>
    <property type="project" value="InterPro"/>
</dbReference>
<sequence length="503" mass="55293">MRVFKTVVLSCLTAAALQSCQWLYPFIRISPKETTYNPDQNIILFAPSIQGQDTISMPVALQLSMVAKVNQTLRDAGKDTISIRSWCPCDSSLVLLEGSNLDQLNISGKEMASNTRPSGGVEGNPPNGEISFKGGSNTLRWDQVIEGGSRNYVLTLPFAEKDSVMLKSLPTISAPATATPQPFIIAITDTGIKPELYPAVNNWTWVNPEELTAPNQDKNGLIADRNGWNFVNNSNVLADSNGHGTLVNSLIHEQLIGNSWANLHVRYLYLKTFNADGKGTLFNNLCAMSYARQKKAKIINASWGYYNPTESKLLSYFLRELGNNNIVVVTAAGNASAKLENSWFGMVPASYFRNLESNPFWPANFSKSHQNVLTITTIHPTQSAGHTGHSRDSYDAYETCEGQNYSNHFVNLGVFNFNLQNAPFCSVWDFTKDSPLYVSGTSFAAPVVTGKLVAKLGPTWVSSERSVLLKTLDKLPAPSPGQPILRKHSTLKNQTNNGAYILR</sequence>
<dbReference type="PROSITE" id="PS00138">
    <property type="entry name" value="SUBTILASE_SER"/>
    <property type="match status" value="1"/>
</dbReference>
<evidence type="ECO:0000256" key="4">
    <source>
        <dbReference type="ARBA" id="ARBA00022825"/>
    </source>
</evidence>
<evidence type="ECO:0000313" key="6">
    <source>
        <dbReference type="EMBL" id="RRB07010.1"/>
    </source>
</evidence>
<reference evidence="6 7" key="1">
    <citation type="submission" date="2018-11" db="EMBL/GenBank/DDBJ databases">
        <authorList>
            <person name="Zhou Z."/>
            <person name="Wang G."/>
        </authorList>
    </citation>
    <scope>NUCLEOTIDE SEQUENCE [LARGE SCALE GENOMIC DNA]</scope>
    <source>
        <strain evidence="6 7">KCTC52004</strain>
    </source>
</reference>
<keyword evidence="4" id="KW-0720">Serine protease</keyword>
<keyword evidence="2" id="KW-0645">Protease</keyword>
<dbReference type="InterPro" id="IPR023828">
    <property type="entry name" value="Peptidase_S8_Ser-AS"/>
</dbReference>
<proteinExistence type="inferred from homology"/>
<dbReference type="PROSITE" id="PS51257">
    <property type="entry name" value="PROKAR_LIPOPROTEIN"/>
    <property type="match status" value="1"/>
</dbReference>
<dbReference type="OrthoDB" id="1489285at2"/>
<protein>
    <recommendedName>
        <fullName evidence="5">Peptidase S8/S53 domain-containing protein</fullName>
    </recommendedName>
</protein>
<dbReference type="InterPro" id="IPR051048">
    <property type="entry name" value="Peptidase_S8/S53_subtilisin"/>
</dbReference>
<feature type="domain" description="Peptidase S8/S53" evidence="5">
    <location>
        <begin position="184"/>
        <end position="454"/>
    </location>
</feature>
<dbReference type="EMBL" id="RQJO01000007">
    <property type="protein sequence ID" value="RRB07010.1"/>
    <property type="molecule type" value="Genomic_DNA"/>
</dbReference>
<dbReference type="Pfam" id="PF00082">
    <property type="entry name" value="Peptidase_S8"/>
    <property type="match status" value="1"/>
</dbReference>
<organism evidence="6 7">
    <name type="scientific">Larkinella rosea</name>
    <dbReference type="NCBI Taxonomy" id="2025312"/>
    <lineage>
        <taxon>Bacteria</taxon>
        <taxon>Pseudomonadati</taxon>
        <taxon>Bacteroidota</taxon>
        <taxon>Cytophagia</taxon>
        <taxon>Cytophagales</taxon>
        <taxon>Spirosomataceae</taxon>
        <taxon>Larkinella</taxon>
    </lineage>
</organism>
<gene>
    <name evidence="6" type="ORF">EHT25_04290</name>
</gene>
<evidence type="ECO:0000313" key="7">
    <source>
        <dbReference type="Proteomes" id="UP000271925"/>
    </source>
</evidence>
<name>A0A3P1C0S6_9BACT</name>
<dbReference type="RefSeq" id="WP_124871146.1">
    <property type="nucleotide sequence ID" value="NZ_RQJO01000007.1"/>
</dbReference>
<dbReference type="Proteomes" id="UP000271925">
    <property type="component" value="Unassembled WGS sequence"/>
</dbReference>
<dbReference type="AlphaFoldDB" id="A0A3P1C0S6"/>
<keyword evidence="3" id="KW-0378">Hydrolase</keyword>
<dbReference type="InterPro" id="IPR036852">
    <property type="entry name" value="Peptidase_S8/S53_dom_sf"/>
</dbReference>
<dbReference type="SUPFAM" id="SSF52743">
    <property type="entry name" value="Subtilisin-like"/>
    <property type="match status" value="1"/>
</dbReference>
<comment type="caution">
    <text evidence="6">The sequence shown here is derived from an EMBL/GenBank/DDBJ whole genome shotgun (WGS) entry which is preliminary data.</text>
</comment>
<dbReference type="InterPro" id="IPR000209">
    <property type="entry name" value="Peptidase_S8/S53_dom"/>
</dbReference>
<evidence type="ECO:0000256" key="3">
    <source>
        <dbReference type="ARBA" id="ARBA00022801"/>
    </source>
</evidence>
<dbReference type="Gene3D" id="3.40.50.200">
    <property type="entry name" value="Peptidase S8/S53 domain"/>
    <property type="match status" value="1"/>
</dbReference>
<evidence type="ECO:0000259" key="5">
    <source>
        <dbReference type="Pfam" id="PF00082"/>
    </source>
</evidence>